<reference evidence="1" key="1">
    <citation type="submission" date="2022-10" db="EMBL/GenBank/DDBJ databases">
        <title>Chitinophaga sp. nov., isolated from soil.</title>
        <authorList>
            <person name="Jeon C.O."/>
        </authorList>
    </citation>
    <scope>NUCLEOTIDE SEQUENCE</scope>
    <source>
        <strain evidence="1">R8</strain>
    </source>
</reference>
<evidence type="ECO:0008006" key="3">
    <source>
        <dbReference type="Google" id="ProtNLM"/>
    </source>
</evidence>
<dbReference type="PROSITE" id="PS51257">
    <property type="entry name" value="PROKAR_LIPOPROTEIN"/>
    <property type="match status" value="1"/>
</dbReference>
<gene>
    <name evidence="1" type="ORF">MKQ68_20695</name>
</gene>
<proteinExistence type="predicted"/>
<sequence length="182" mass="20357">MKVVFYTLVVIVFSACSSSVKVAERYPERRRPSLAPYKTFTLVEEMGVSGPLVERLAGENHLLRWELVRMLTLAGLQEAEAGDLMIRYGMATFTMNSGATNRLPFTAPELRMLGGLPAEVPVQRMGSRGAEYKQRRAVLQIYDKSNGKLIWHVATSDNRYGKEKHLKASITATASTLLKKLH</sequence>
<dbReference type="RefSeq" id="WP_264280759.1">
    <property type="nucleotide sequence ID" value="NZ_CP107006.1"/>
</dbReference>
<accession>A0ABY6IZ99</accession>
<evidence type="ECO:0000313" key="2">
    <source>
        <dbReference type="Proteomes" id="UP001162741"/>
    </source>
</evidence>
<name>A0ABY6IZ99_9BACT</name>
<evidence type="ECO:0000313" key="1">
    <source>
        <dbReference type="EMBL" id="UYQ92506.1"/>
    </source>
</evidence>
<protein>
    <recommendedName>
        <fullName evidence="3">DUF4136 domain-containing protein</fullName>
    </recommendedName>
</protein>
<organism evidence="1 2">
    <name type="scientific">Chitinophaga horti</name>
    <dbReference type="NCBI Taxonomy" id="2920382"/>
    <lineage>
        <taxon>Bacteria</taxon>
        <taxon>Pseudomonadati</taxon>
        <taxon>Bacteroidota</taxon>
        <taxon>Chitinophagia</taxon>
        <taxon>Chitinophagales</taxon>
        <taxon>Chitinophagaceae</taxon>
        <taxon>Chitinophaga</taxon>
    </lineage>
</organism>
<dbReference type="EMBL" id="CP107006">
    <property type="protein sequence ID" value="UYQ92506.1"/>
    <property type="molecule type" value="Genomic_DNA"/>
</dbReference>
<dbReference type="Proteomes" id="UP001162741">
    <property type="component" value="Chromosome"/>
</dbReference>
<keyword evidence="2" id="KW-1185">Reference proteome</keyword>